<proteinExistence type="predicted"/>
<evidence type="ECO:0000313" key="3">
    <source>
        <dbReference type="Proteomes" id="UP000094197"/>
    </source>
</evidence>
<gene>
    <name evidence="2" type="ORF">A0128_20315</name>
</gene>
<dbReference type="Pfam" id="PF01381">
    <property type="entry name" value="HTH_3"/>
    <property type="match status" value="1"/>
</dbReference>
<dbReference type="SMART" id="SM00530">
    <property type="entry name" value="HTH_XRE"/>
    <property type="match status" value="1"/>
</dbReference>
<dbReference type="KEGG" id="laj:A0128_20315"/>
<dbReference type="EMBL" id="CP015218">
    <property type="protein sequence ID" value="AOP36365.1"/>
    <property type="molecule type" value="Genomic_DNA"/>
</dbReference>
<dbReference type="Gene3D" id="1.10.260.40">
    <property type="entry name" value="lambda repressor-like DNA-binding domains"/>
    <property type="match status" value="1"/>
</dbReference>
<accession>A0A1D7V3D4</accession>
<evidence type="ECO:0000259" key="1">
    <source>
        <dbReference type="PROSITE" id="PS50943"/>
    </source>
</evidence>
<dbReference type="PROSITE" id="PS50943">
    <property type="entry name" value="HTH_CROC1"/>
    <property type="match status" value="1"/>
</dbReference>
<dbReference type="GO" id="GO:0003677">
    <property type="term" value="F:DNA binding"/>
    <property type="evidence" value="ECO:0007669"/>
    <property type="project" value="UniProtKB-KW"/>
</dbReference>
<reference evidence="2 3" key="1">
    <citation type="submission" date="2016-04" db="EMBL/GenBank/DDBJ databases">
        <title>Complete genome seqeunce of Leptospira alstonii serovar Room22.</title>
        <authorList>
            <person name="Nally J.E."/>
            <person name="Bayles D.O."/>
            <person name="Hurley D."/>
            <person name="Fanning S."/>
            <person name="McMahon B.J."/>
            <person name="Arent Z."/>
        </authorList>
    </citation>
    <scope>NUCLEOTIDE SEQUENCE [LARGE SCALE GENOMIC DNA]</scope>
    <source>
        <strain evidence="2 3">GWTS #1</strain>
    </source>
</reference>
<dbReference type="RefSeq" id="WP_069609585.1">
    <property type="nucleotide sequence ID" value="NZ_CP015218.1"/>
</dbReference>
<dbReference type="AlphaFoldDB" id="A0A1D7V3D4"/>
<dbReference type="SUPFAM" id="SSF47413">
    <property type="entry name" value="lambda repressor-like DNA-binding domains"/>
    <property type="match status" value="1"/>
</dbReference>
<name>A0A1D7V3D4_9LEPT</name>
<keyword evidence="3" id="KW-1185">Reference proteome</keyword>
<dbReference type="CDD" id="cd00093">
    <property type="entry name" value="HTH_XRE"/>
    <property type="match status" value="1"/>
</dbReference>
<keyword evidence="2" id="KW-0238">DNA-binding</keyword>
<dbReference type="OrthoDB" id="337515at2"/>
<protein>
    <submittedName>
        <fullName evidence="2">DNA-binding protein</fullName>
    </submittedName>
</protein>
<dbReference type="InterPro" id="IPR010982">
    <property type="entry name" value="Lambda_DNA-bd_dom_sf"/>
</dbReference>
<dbReference type="Proteomes" id="UP000094197">
    <property type="component" value="Chromosome 2"/>
</dbReference>
<evidence type="ECO:0000313" key="2">
    <source>
        <dbReference type="EMBL" id="AOP36365.1"/>
    </source>
</evidence>
<dbReference type="InterPro" id="IPR001387">
    <property type="entry name" value="Cro/C1-type_HTH"/>
</dbReference>
<organism evidence="2 3">
    <name type="scientific">Leptospira tipperaryensis</name>
    <dbReference type="NCBI Taxonomy" id="2564040"/>
    <lineage>
        <taxon>Bacteria</taxon>
        <taxon>Pseudomonadati</taxon>
        <taxon>Spirochaetota</taxon>
        <taxon>Spirochaetia</taxon>
        <taxon>Leptospirales</taxon>
        <taxon>Leptospiraceae</taxon>
        <taxon>Leptospira</taxon>
    </lineage>
</organism>
<sequence>MTRKSKIKSQSATYRQTKSKIMERISEEEKKAFYHQLKVARIEANLTQAQVGKMIKKSRSQVSKIESGKCRLYMDEFLKFMKIYKKSPFFFYSVFTTNEVIKSQKRARVRSAKQF</sequence>
<feature type="domain" description="HTH cro/C1-type" evidence="1">
    <location>
        <begin position="37"/>
        <end position="91"/>
    </location>
</feature>